<dbReference type="SUPFAM" id="SSF54909">
    <property type="entry name" value="Dimeric alpha+beta barrel"/>
    <property type="match status" value="1"/>
</dbReference>
<dbReference type="InterPro" id="IPR005545">
    <property type="entry name" value="YCII"/>
</dbReference>
<evidence type="ECO:0000256" key="1">
    <source>
        <dbReference type="ARBA" id="ARBA00007689"/>
    </source>
</evidence>
<dbReference type="RefSeq" id="WP_034336338.1">
    <property type="nucleotide sequence ID" value="NZ_ATSX01000001.1"/>
</dbReference>
<dbReference type="InterPro" id="IPR051807">
    <property type="entry name" value="Sec-metab_biosynth-assoc"/>
</dbReference>
<evidence type="ECO:0000313" key="3">
    <source>
        <dbReference type="EMBL" id="EUK18432.1"/>
    </source>
</evidence>
<accession>W7DM95</accession>
<dbReference type="PATRIC" id="fig|1208583.4.peg.352"/>
<dbReference type="InterPro" id="IPR011008">
    <property type="entry name" value="Dimeric_a/b-barrel"/>
</dbReference>
<dbReference type="Proteomes" id="UP000019250">
    <property type="component" value="Unassembled WGS sequence"/>
</dbReference>
<feature type="domain" description="YCII-related" evidence="2">
    <location>
        <begin position="1"/>
        <end position="86"/>
    </location>
</feature>
<dbReference type="PANTHER" id="PTHR33606:SF3">
    <property type="entry name" value="PROTEIN YCII"/>
    <property type="match status" value="1"/>
</dbReference>
<proteinExistence type="inferred from homology"/>
<dbReference type="eggNOG" id="COG2350">
    <property type="taxonomic scope" value="Bacteria"/>
</dbReference>
<dbReference type="OrthoDB" id="2293521at2"/>
<dbReference type="Gene3D" id="3.30.70.1060">
    <property type="entry name" value="Dimeric alpha+beta barrel"/>
    <property type="match status" value="1"/>
</dbReference>
<sequence>MLFVIMCTDKPDCTELRMAVRPEHLAYLKTYEKYLKLCGPLLNQKGQSCGSLIVIDMEDRPAAEGFAISDPYAKAGLFESVIIRPYKLVAYEGKMLGL</sequence>
<comment type="similarity">
    <text evidence="1">Belongs to the YciI family.</text>
</comment>
<dbReference type="AlphaFoldDB" id="W7DM95"/>
<dbReference type="STRING" id="1208583.COMX_01750"/>
<comment type="caution">
    <text evidence="3">The sequence shown here is derived from an EMBL/GenBank/DDBJ whole genome shotgun (WGS) entry which is preliminary data.</text>
</comment>
<name>W7DM95_9PROT</name>
<dbReference type="PANTHER" id="PTHR33606">
    <property type="entry name" value="PROTEIN YCII"/>
    <property type="match status" value="1"/>
</dbReference>
<gene>
    <name evidence="3" type="ORF">COMX_01750</name>
</gene>
<reference evidence="3 4" key="1">
    <citation type="journal article" date="2014" name="Genome Announc.">
        <title>Draft Genome Sequence of Commensalibacter papalotli MX01, a Symbiont Identified from the Guts of Overwintering Monarch Butterflies.</title>
        <authorList>
            <person name="Servin-Garciduenas L.E."/>
            <person name="Sanchez-Quinto A."/>
            <person name="Martinez-Romero E."/>
        </authorList>
    </citation>
    <scope>NUCLEOTIDE SEQUENCE [LARGE SCALE GENOMIC DNA]</scope>
    <source>
        <strain evidence="4">MX-MONARCH01</strain>
    </source>
</reference>
<dbReference type="EMBL" id="ATSX01000001">
    <property type="protein sequence ID" value="EUK18432.1"/>
    <property type="molecule type" value="Genomic_DNA"/>
</dbReference>
<protein>
    <recommendedName>
        <fullName evidence="2">YCII-related domain-containing protein</fullName>
    </recommendedName>
</protein>
<evidence type="ECO:0000313" key="4">
    <source>
        <dbReference type="Proteomes" id="UP000019250"/>
    </source>
</evidence>
<keyword evidence="4" id="KW-1185">Reference proteome</keyword>
<organism evidence="3 4">
    <name type="scientific">Commensalibacter papalotli</name>
    <name type="common">ex Servin-Garciduenas et al. 2014</name>
    <dbReference type="NCBI Taxonomy" id="1208583"/>
    <lineage>
        <taxon>Bacteria</taxon>
        <taxon>Pseudomonadati</taxon>
        <taxon>Pseudomonadota</taxon>
        <taxon>Alphaproteobacteria</taxon>
        <taxon>Acetobacterales</taxon>
        <taxon>Acetobacteraceae</taxon>
    </lineage>
</organism>
<evidence type="ECO:0000259" key="2">
    <source>
        <dbReference type="Pfam" id="PF03795"/>
    </source>
</evidence>
<dbReference type="Pfam" id="PF03795">
    <property type="entry name" value="YCII"/>
    <property type="match status" value="1"/>
</dbReference>